<name>A0A060TCE3_BLAAD</name>
<dbReference type="EMBL" id="HG937694">
    <property type="protein sequence ID" value="CDP38730.1"/>
    <property type="molecule type" value="Genomic_DNA"/>
</dbReference>
<dbReference type="InterPro" id="IPR035979">
    <property type="entry name" value="RBD_domain_sf"/>
</dbReference>
<accession>A0A060TCE3</accession>
<dbReference type="AlphaFoldDB" id="A0A060TCE3"/>
<reference evidence="4" key="1">
    <citation type="submission" date="2014-02" db="EMBL/GenBank/DDBJ databases">
        <authorList>
            <person name="Genoscope - CEA"/>
        </authorList>
    </citation>
    <scope>NUCLEOTIDE SEQUENCE</scope>
    <source>
        <strain evidence="4">LS3</strain>
    </source>
</reference>
<dbReference type="Gene3D" id="3.30.70.330">
    <property type="match status" value="1"/>
</dbReference>
<feature type="domain" description="RRM" evidence="3">
    <location>
        <begin position="2"/>
        <end position="80"/>
    </location>
</feature>
<dbReference type="SMART" id="SM00360">
    <property type="entry name" value="RRM"/>
    <property type="match status" value="1"/>
</dbReference>
<evidence type="ECO:0000256" key="2">
    <source>
        <dbReference type="SAM" id="MobiDB-lite"/>
    </source>
</evidence>
<keyword evidence="1" id="KW-0694">RNA-binding</keyword>
<protein>
    <submittedName>
        <fullName evidence="4">ARAD1D41184p</fullName>
    </submittedName>
</protein>
<evidence type="ECO:0000259" key="3">
    <source>
        <dbReference type="PROSITE" id="PS50102"/>
    </source>
</evidence>
<evidence type="ECO:0000256" key="1">
    <source>
        <dbReference type="PROSITE-ProRule" id="PRU00176"/>
    </source>
</evidence>
<evidence type="ECO:0000313" key="4">
    <source>
        <dbReference type="EMBL" id="CDP38730.1"/>
    </source>
</evidence>
<dbReference type="SUPFAM" id="SSF54928">
    <property type="entry name" value="RNA-binding domain, RBD"/>
    <property type="match status" value="1"/>
</dbReference>
<dbReference type="InterPro" id="IPR012677">
    <property type="entry name" value="Nucleotide-bd_a/b_plait_sf"/>
</dbReference>
<dbReference type="InterPro" id="IPR000504">
    <property type="entry name" value="RRM_dom"/>
</dbReference>
<organism evidence="4">
    <name type="scientific">Blastobotrys adeninivorans</name>
    <name type="common">Yeast</name>
    <name type="synonym">Arxula adeninivorans</name>
    <dbReference type="NCBI Taxonomy" id="409370"/>
    <lineage>
        <taxon>Eukaryota</taxon>
        <taxon>Fungi</taxon>
        <taxon>Dikarya</taxon>
        <taxon>Ascomycota</taxon>
        <taxon>Saccharomycotina</taxon>
        <taxon>Dipodascomycetes</taxon>
        <taxon>Dipodascales</taxon>
        <taxon>Trichomonascaceae</taxon>
        <taxon>Blastobotrys</taxon>
    </lineage>
</organism>
<sequence>MVRLHIGNISSSVDEKELEKRLSKYGEVIEPMEVRKKPTLDTRFAFITMDLDQQALASLKRAYHNVLYKGTKLTVNVAKPDYNEAWKEQQSRPEPGPNPEQLKRHYQLPAREFNTFLGRLREKRKDWRHVTVRMISKKSGKVIVIRCPKKKLWGLSKKPLQELVWEYSGGQWKDGLGDTIETVDYKVLIEPAADSGEELGPEARVESDRNMQILQSLFGADGENEKQLEKMDIFDSDDGIPRPAHKDYTNEDYGDYEGDEQNGYENEENYEPMDEEQQEEEEQIQVDVPVPEGLSEQSLKSVFDGGGFQFQMNDDDLDLDKDMYEDAPEIKPPEVDDTAQVLQPLEKQGRGLFFAHFDSPFLSVQTQLSKLPTGSFDKTQWEEEFWNRRGELNRLFQRRRRDVLRRKKNVKAKSAYL</sequence>
<proteinExistence type="predicted"/>
<dbReference type="PhylomeDB" id="A0A060TCE3"/>
<reference evidence="4" key="2">
    <citation type="submission" date="2014-06" db="EMBL/GenBank/DDBJ databases">
        <title>The complete genome of Blastobotrys (Arxula) adeninivorans LS3 - a yeast of biotechnological interest.</title>
        <authorList>
            <person name="Kunze G."/>
            <person name="Gaillardin C."/>
            <person name="Czernicka M."/>
            <person name="Durrens P."/>
            <person name="Martin T."/>
            <person name="Boer E."/>
            <person name="Gabaldon T."/>
            <person name="Cruz J."/>
            <person name="Talla E."/>
            <person name="Marck C."/>
            <person name="Goffeau A."/>
            <person name="Barbe V."/>
            <person name="Baret P."/>
            <person name="Baronian K."/>
            <person name="Beier S."/>
            <person name="Bleykasten C."/>
            <person name="Bode R."/>
            <person name="Casaregola S."/>
            <person name="Despons L."/>
            <person name="Fairhead C."/>
            <person name="Giersberg M."/>
            <person name="Gierski P."/>
            <person name="Hahnel U."/>
            <person name="Hartmann A."/>
            <person name="Jankowska D."/>
            <person name="Jubin C."/>
            <person name="Jung P."/>
            <person name="Lafontaine I."/>
            <person name="Leh-Louis V."/>
            <person name="Lemaire M."/>
            <person name="Marcet-Houben M."/>
            <person name="Mascher M."/>
            <person name="Morel G."/>
            <person name="Richard G.-F."/>
            <person name="Riechen J."/>
            <person name="Sacerdot C."/>
            <person name="Sarkar A."/>
            <person name="Savel G."/>
            <person name="Schacherer J."/>
            <person name="Sherman D."/>
            <person name="Straub M.-L."/>
            <person name="Stein N."/>
            <person name="Thierry A."/>
            <person name="Trautwein-Schult A."/>
            <person name="Westhof E."/>
            <person name="Worch S."/>
            <person name="Dujon B."/>
            <person name="Souciet J.-L."/>
            <person name="Wincker P."/>
            <person name="Scholz U."/>
            <person name="Neuveglise N."/>
        </authorList>
    </citation>
    <scope>NUCLEOTIDE SEQUENCE</scope>
    <source>
        <strain evidence="4">LS3</strain>
    </source>
</reference>
<feature type="compositionally biased region" description="Acidic residues" evidence="2">
    <location>
        <begin position="250"/>
        <end position="284"/>
    </location>
</feature>
<dbReference type="PROSITE" id="PS50102">
    <property type="entry name" value="RRM"/>
    <property type="match status" value="1"/>
</dbReference>
<gene>
    <name evidence="4" type="ORF">GNLVRS02_ARAD1D41184g</name>
</gene>
<feature type="region of interest" description="Disordered" evidence="2">
    <location>
        <begin position="234"/>
        <end position="284"/>
    </location>
</feature>
<dbReference type="GO" id="GO:0003723">
    <property type="term" value="F:RNA binding"/>
    <property type="evidence" value="ECO:0007669"/>
    <property type="project" value="UniProtKB-UniRule"/>
</dbReference>